<protein>
    <submittedName>
        <fullName evidence="2">DnaA N-terminal domain-containing protein</fullName>
    </submittedName>
</protein>
<keyword evidence="3" id="KW-1185">Reference proteome</keyword>
<feature type="domain" description="DnaA N-terminal" evidence="1">
    <location>
        <begin position="38"/>
        <end position="98"/>
    </location>
</feature>
<accession>A0ABV7LDT2</accession>
<feature type="non-terminal residue" evidence="2">
    <location>
        <position position="132"/>
    </location>
</feature>
<reference evidence="3" key="1">
    <citation type="journal article" date="2019" name="Int. J. Syst. Evol. Microbiol.">
        <title>The Global Catalogue of Microorganisms (GCM) 10K type strain sequencing project: providing services to taxonomists for standard genome sequencing and annotation.</title>
        <authorList>
            <consortium name="The Broad Institute Genomics Platform"/>
            <consortium name="The Broad Institute Genome Sequencing Center for Infectious Disease"/>
            <person name="Wu L."/>
            <person name="Ma J."/>
        </authorList>
    </citation>
    <scope>NUCLEOTIDE SEQUENCE [LARGE SCALE GENOMIC DNA]</scope>
    <source>
        <strain evidence="3">CCM 7941</strain>
    </source>
</reference>
<evidence type="ECO:0000313" key="2">
    <source>
        <dbReference type="EMBL" id="MFC3265789.1"/>
    </source>
</evidence>
<evidence type="ECO:0000259" key="1">
    <source>
        <dbReference type="Pfam" id="PF11638"/>
    </source>
</evidence>
<dbReference type="RefSeq" id="WP_376868762.1">
    <property type="nucleotide sequence ID" value="NZ_JBHRUV010000021.1"/>
</dbReference>
<gene>
    <name evidence="2" type="ORF">ACFOEX_05360</name>
</gene>
<evidence type="ECO:0000313" key="3">
    <source>
        <dbReference type="Proteomes" id="UP001595536"/>
    </source>
</evidence>
<organism evidence="2 3">
    <name type="scientific">Camelimonas abortus</name>
    <dbReference type="NCBI Taxonomy" id="1017184"/>
    <lineage>
        <taxon>Bacteria</taxon>
        <taxon>Pseudomonadati</taxon>
        <taxon>Pseudomonadota</taxon>
        <taxon>Alphaproteobacteria</taxon>
        <taxon>Hyphomicrobiales</taxon>
        <taxon>Chelatococcaceae</taxon>
        <taxon>Camelimonas</taxon>
    </lineage>
</organism>
<dbReference type="EMBL" id="JBHRUV010000021">
    <property type="protein sequence ID" value="MFC3265789.1"/>
    <property type="molecule type" value="Genomic_DNA"/>
</dbReference>
<dbReference type="Proteomes" id="UP001595536">
    <property type="component" value="Unassembled WGS sequence"/>
</dbReference>
<name>A0ABV7LDT2_9HYPH</name>
<comment type="caution">
    <text evidence="2">The sequence shown here is derived from an EMBL/GenBank/DDBJ whole genome shotgun (WGS) entry which is preliminary data.</text>
</comment>
<dbReference type="Gene3D" id="3.30.300.180">
    <property type="match status" value="1"/>
</dbReference>
<sequence length="132" mass="14347">MLKGETGAAMNGSSFRDGAPADHALDAMEDMSAADRAEAWESVRRRLRAELGEDVFSSWFGRLELDAISGDVARLTVPTRFLKSWIEANYLDRVLTVFRGAFPGVGRLIIGVRSAGGAVISPRMPEPARRPA</sequence>
<proteinExistence type="predicted"/>
<dbReference type="Pfam" id="PF11638">
    <property type="entry name" value="DnaA_N"/>
    <property type="match status" value="1"/>
</dbReference>
<dbReference type="InterPro" id="IPR024633">
    <property type="entry name" value="DnaA_N_dom"/>
</dbReference>
<dbReference type="InterPro" id="IPR038454">
    <property type="entry name" value="DnaA_N_sf"/>
</dbReference>